<evidence type="ECO:0000256" key="1">
    <source>
        <dbReference type="SAM" id="Phobius"/>
    </source>
</evidence>
<dbReference type="EMBL" id="MNZM01000022">
    <property type="protein sequence ID" value="OIP85865.1"/>
    <property type="molecule type" value="Genomic_DNA"/>
</dbReference>
<feature type="transmembrane region" description="Helical" evidence="1">
    <location>
        <begin position="6"/>
        <end position="30"/>
    </location>
</feature>
<sequence length="189" mass="21640">MKESSYQSYFVLGSILIIALFFVAVVIFFSEHKSDSDSIKTQNPLSLGNVQNNQANTYKDPVCGISFDYPAPWKQSTAKLPLPQPPLSQIIFDEPAIKGSQARNSLFSFICYDGTKYSFDQFIIDSGSDFKKEILTVGGLSWTRAGNYIYTTQNNKLYILQMFFTKYDMRPEIKYENTFMDILKSVRFN</sequence>
<evidence type="ECO:0000313" key="2">
    <source>
        <dbReference type="EMBL" id="OIP85865.1"/>
    </source>
</evidence>
<proteinExistence type="predicted"/>
<protein>
    <submittedName>
        <fullName evidence="2">Uncharacterized protein</fullName>
    </submittedName>
</protein>
<accession>A0A1J5HL54</accession>
<keyword evidence="1" id="KW-0812">Transmembrane</keyword>
<gene>
    <name evidence="2" type="ORF">AUK04_00945</name>
</gene>
<keyword evidence="1" id="KW-0472">Membrane</keyword>
<evidence type="ECO:0000313" key="3">
    <source>
        <dbReference type="Proteomes" id="UP000183758"/>
    </source>
</evidence>
<dbReference type="Proteomes" id="UP000183758">
    <property type="component" value="Unassembled WGS sequence"/>
</dbReference>
<reference evidence="2 3" key="1">
    <citation type="journal article" date="2016" name="Environ. Microbiol.">
        <title>Genomic resolution of a cold subsurface aquifer community provides metabolic insights for novel microbes adapted to high CO concentrations.</title>
        <authorList>
            <person name="Probst A.J."/>
            <person name="Castelle C.J."/>
            <person name="Singh A."/>
            <person name="Brown C.T."/>
            <person name="Anantharaman K."/>
            <person name="Sharon I."/>
            <person name="Hug L.A."/>
            <person name="Burstein D."/>
            <person name="Emerson J.B."/>
            <person name="Thomas B.C."/>
            <person name="Banfield J.F."/>
        </authorList>
    </citation>
    <scope>NUCLEOTIDE SEQUENCE [LARGE SCALE GENOMIC DNA]</scope>
    <source>
        <strain evidence="2">CG2_30_33_16</strain>
    </source>
</reference>
<organism evidence="2 3">
    <name type="scientific">Candidatus Roizmanbacteria bacterium CG2_30_33_16</name>
    <dbReference type="NCBI Taxonomy" id="1805340"/>
    <lineage>
        <taxon>Bacteria</taxon>
        <taxon>Candidatus Roizmaniibacteriota</taxon>
    </lineage>
</organism>
<keyword evidence="1" id="KW-1133">Transmembrane helix</keyword>
<name>A0A1J5HL54_9BACT</name>
<comment type="caution">
    <text evidence="2">The sequence shown here is derived from an EMBL/GenBank/DDBJ whole genome shotgun (WGS) entry which is preliminary data.</text>
</comment>
<dbReference type="AlphaFoldDB" id="A0A1J5HL54"/>